<gene>
    <name evidence="1" type="ORF">UFOPK1960_00914</name>
    <name evidence="2" type="ORF">UFOPK2921_00896</name>
    <name evidence="3" type="ORF">UFOPK4422_00881</name>
</gene>
<reference evidence="1" key="1">
    <citation type="submission" date="2020-05" db="EMBL/GenBank/DDBJ databases">
        <authorList>
            <person name="Chiriac C."/>
            <person name="Salcher M."/>
            <person name="Ghai R."/>
            <person name="Kavagutti S V."/>
        </authorList>
    </citation>
    <scope>NUCLEOTIDE SEQUENCE</scope>
</reference>
<name>A0A6J6JCW8_9ZZZZ</name>
<evidence type="ECO:0000313" key="3">
    <source>
        <dbReference type="EMBL" id="CAB5124145.1"/>
    </source>
</evidence>
<dbReference type="EMBL" id="CAFBRX010000079">
    <property type="protein sequence ID" value="CAB5124145.1"/>
    <property type="molecule type" value="Genomic_DNA"/>
</dbReference>
<sequence length="154" mass="16732">MTSAPVIISKEINATPQAVWALVSDLPRMGEWSPENQGGEWVKGATGPAVGAQFKGHNSSGTKSWNTTVKVFEYVPDTKIVFALMVGGSRWCDWVWEVAPSANGTLVTHSWIDRRSKLADWLGKKVSGVVDRGEHNRLNMQVTVDSLATAVHGS</sequence>
<dbReference type="InterPro" id="IPR019587">
    <property type="entry name" value="Polyketide_cyclase/dehydratase"/>
</dbReference>
<accession>A0A6J6JCW8</accession>
<dbReference type="AlphaFoldDB" id="A0A6J6JCW8"/>
<organism evidence="1">
    <name type="scientific">freshwater metagenome</name>
    <dbReference type="NCBI Taxonomy" id="449393"/>
    <lineage>
        <taxon>unclassified sequences</taxon>
        <taxon>metagenomes</taxon>
        <taxon>ecological metagenomes</taxon>
    </lineage>
</organism>
<dbReference type="EMBL" id="CAEZZV010000108">
    <property type="protein sequence ID" value="CAB4781496.1"/>
    <property type="molecule type" value="Genomic_DNA"/>
</dbReference>
<dbReference type="SUPFAM" id="SSF55961">
    <property type="entry name" value="Bet v1-like"/>
    <property type="match status" value="1"/>
</dbReference>
<dbReference type="Pfam" id="PF10604">
    <property type="entry name" value="Polyketide_cyc2"/>
    <property type="match status" value="1"/>
</dbReference>
<protein>
    <submittedName>
        <fullName evidence="1">Unannotated protein</fullName>
    </submittedName>
</protein>
<dbReference type="EMBL" id="CAEZVL010000138">
    <property type="protein sequence ID" value="CAB4634892.1"/>
    <property type="molecule type" value="Genomic_DNA"/>
</dbReference>
<proteinExistence type="predicted"/>
<evidence type="ECO:0000313" key="2">
    <source>
        <dbReference type="EMBL" id="CAB4781496.1"/>
    </source>
</evidence>
<dbReference type="CDD" id="cd07812">
    <property type="entry name" value="SRPBCC"/>
    <property type="match status" value="1"/>
</dbReference>
<evidence type="ECO:0000313" key="1">
    <source>
        <dbReference type="EMBL" id="CAB4634892.1"/>
    </source>
</evidence>
<dbReference type="Gene3D" id="3.30.530.20">
    <property type="match status" value="1"/>
</dbReference>
<dbReference type="InterPro" id="IPR023393">
    <property type="entry name" value="START-like_dom_sf"/>
</dbReference>